<evidence type="ECO:0000313" key="1">
    <source>
        <dbReference type="EMBL" id="BCJ47357.1"/>
    </source>
</evidence>
<dbReference type="EMBL" id="AP023356">
    <property type="protein sequence ID" value="BCJ47357.1"/>
    <property type="molecule type" value="Genomic_DNA"/>
</dbReference>
<accession>A0ABN6CT05</accession>
<evidence type="ECO:0008006" key="3">
    <source>
        <dbReference type="Google" id="ProtNLM"/>
    </source>
</evidence>
<name>A0ABN6CT05_9ACTN</name>
<sequence>MSVEEQLFALWSAPPDEQPDPAGRFRAVYTDPVTINGVPMTVAGLVERARGLHQAFTGHEIEVVDRVAAPGKLVVAFRHTARHTGAWSTPLGEIAATGRTVSGLGIDVLTLAEDGRVTAIWVLADELQRILQVHDAG</sequence>
<dbReference type="SUPFAM" id="SSF54427">
    <property type="entry name" value="NTF2-like"/>
    <property type="match status" value="1"/>
</dbReference>
<protein>
    <recommendedName>
        <fullName evidence="3">SnoaL-like polyketide cyclase</fullName>
    </recommendedName>
</protein>
<dbReference type="InterPro" id="IPR009959">
    <property type="entry name" value="Cyclase_SnoaL-like"/>
</dbReference>
<dbReference type="Pfam" id="PF07366">
    <property type="entry name" value="SnoaL"/>
    <property type="match status" value="1"/>
</dbReference>
<dbReference type="RefSeq" id="WP_189334859.1">
    <property type="nucleotide sequence ID" value="NZ_AP023356.1"/>
</dbReference>
<evidence type="ECO:0000313" key="2">
    <source>
        <dbReference type="Proteomes" id="UP000676967"/>
    </source>
</evidence>
<dbReference type="InterPro" id="IPR032710">
    <property type="entry name" value="NTF2-like_dom_sf"/>
</dbReference>
<gene>
    <name evidence="1" type="ORF">Aiant_80140</name>
</gene>
<dbReference type="Proteomes" id="UP000676967">
    <property type="component" value="Chromosome"/>
</dbReference>
<keyword evidence="2" id="KW-1185">Reference proteome</keyword>
<dbReference type="Gene3D" id="3.10.450.50">
    <property type="match status" value="1"/>
</dbReference>
<proteinExistence type="predicted"/>
<reference evidence="1 2" key="1">
    <citation type="submission" date="2020-08" db="EMBL/GenBank/DDBJ databases">
        <title>Whole genome shotgun sequence of Actinoplanes ianthinogenes NBRC 13996.</title>
        <authorList>
            <person name="Komaki H."/>
            <person name="Tamura T."/>
        </authorList>
    </citation>
    <scope>NUCLEOTIDE SEQUENCE [LARGE SCALE GENOMIC DNA]</scope>
    <source>
        <strain evidence="1 2">NBRC 13996</strain>
    </source>
</reference>
<organism evidence="1 2">
    <name type="scientific">Actinoplanes ianthinogenes</name>
    <dbReference type="NCBI Taxonomy" id="122358"/>
    <lineage>
        <taxon>Bacteria</taxon>
        <taxon>Bacillati</taxon>
        <taxon>Actinomycetota</taxon>
        <taxon>Actinomycetes</taxon>
        <taxon>Micromonosporales</taxon>
        <taxon>Micromonosporaceae</taxon>
        <taxon>Actinoplanes</taxon>
    </lineage>
</organism>